<dbReference type="InterPro" id="IPR032675">
    <property type="entry name" value="LRR_dom_sf"/>
</dbReference>
<reference evidence="2" key="1">
    <citation type="submission" date="2020-01" db="EMBL/GenBank/DDBJ databases">
        <title>Genome sequence of Kobresia littledalei, the first chromosome-level genome in the family Cyperaceae.</title>
        <authorList>
            <person name="Qu G."/>
        </authorList>
    </citation>
    <scope>NUCLEOTIDE SEQUENCE</scope>
    <source>
        <strain evidence="2">C.B.Clarke</strain>
        <tissue evidence="2">Leaf</tissue>
    </source>
</reference>
<proteinExistence type="predicted"/>
<name>A0A833RBD3_9POAL</name>
<dbReference type="PANTHER" id="PTHR34223">
    <property type="entry name" value="OS11G0201299 PROTEIN"/>
    <property type="match status" value="1"/>
</dbReference>
<dbReference type="PANTHER" id="PTHR34223:SF51">
    <property type="entry name" value="OS06G0556300 PROTEIN"/>
    <property type="match status" value="1"/>
</dbReference>
<evidence type="ECO:0000313" key="2">
    <source>
        <dbReference type="EMBL" id="KAF3333081.1"/>
    </source>
</evidence>
<comment type="caution">
    <text evidence="2">The sequence shown here is derived from an EMBL/GenBank/DDBJ whole genome shotgun (WGS) entry which is preliminary data.</text>
</comment>
<evidence type="ECO:0000259" key="1">
    <source>
        <dbReference type="Pfam" id="PF24758"/>
    </source>
</evidence>
<sequence>MEDHTSASRPILFFNFTEFLLDNGVDDPSGEIIREYEDKFVKFVKGVLQSREASDVLSHFVLVSGPKYCVSCNSEAFKDCILHALEFEPQLLAVCFCKHKLASSYEIFTCASLKEVTFGSKIEHRDIEIAPKSVNLPRLTRLDLCDVTVNDDFLDKLFLGCPIIEELFLDSCILTASRISSGTLKRLGLLCCDFSRSGPELLHSLSKFTRLTLTVPGTEVKGLFEKGGVPQWPIFKNLKRLKLGGWCLNSDFGLVSFFLRSPNLEQLTLHSDNTQEVATDDKSKWEEPKVGMLQRNRLEKVNIMKQGRSNEWIDQLKKNLSDEFMAKSPELTKTYCD</sequence>
<evidence type="ECO:0000313" key="3">
    <source>
        <dbReference type="Proteomes" id="UP000623129"/>
    </source>
</evidence>
<protein>
    <submittedName>
        <fullName evidence="2">F-box/LRR-repeat protein</fullName>
    </submittedName>
</protein>
<dbReference type="Pfam" id="PF24758">
    <property type="entry name" value="LRR_At5g56370"/>
    <property type="match status" value="1"/>
</dbReference>
<dbReference type="AlphaFoldDB" id="A0A833RBD3"/>
<keyword evidence="3" id="KW-1185">Reference proteome</keyword>
<dbReference type="InterPro" id="IPR053197">
    <property type="entry name" value="F-box_SCFL_complex_component"/>
</dbReference>
<dbReference type="EMBL" id="SWLB01000011">
    <property type="protein sequence ID" value="KAF3333081.1"/>
    <property type="molecule type" value="Genomic_DNA"/>
</dbReference>
<dbReference type="SUPFAM" id="SSF52058">
    <property type="entry name" value="L domain-like"/>
    <property type="match status" value="1"/>
</dbReference>
<organism evidence="2 3">
    <name type="scientific">Carex littledalei</name>
    <dbReference type="NCBI Taxonomy" id="544730"/>
    <lineage>
        <taxon>Eukaryota</taxon>
        <taxon>Viridiplantae</taxon>
        <taxon>Streptophyta</taxon>
        <taxon>Embryophyta</taxon>
        <taxon>Tracheophyta</taxon>
        <taxon>Spermatophyta</taxon>
        <taxon>Magnoliopsida</taxon>
        <taxon>Liliopsida</taxon>
        <taxon>Poales</taxon>
        <taxon>Cyperaceae</taxon>
        <taxon>Cyperoideae</taxon>
        <taxon>Cariceae</taxon>
        <taxon>Carex</taxon>
        <taxon>Carex subgen. Euthyceras</taxon>
    </lineage>
</organism>
<dbReference type="OrthoDB" id="614848at2759"/>
<dbReference type="Proteomes" id="UP000623129">
    <property type="component" value="Unassembled WGS sequence"/>
</dbReference>
<accession>A0A833RBD3</accession>
<dbReference type="Gene3D" id="3.80.10.10">
    <property type="entry name" value="Ribonuclease Inhibitor"/>
    <property type="match status" value="1"/>
</dbReference>
<dbReference type="InterPro" id="IPR055411">
    <property type="entry name" value="LRR_FXL15/At3g58940/PEG3-like"/>
</dbReference>
<feature type="domain" description="F-box/LRR-repeat protein 15/At3g58940/PEG3-like LRR" evidence="1">
    <location>
        <begin position="103"/>
        <end position="194"/>
    </location>
</feature>
<gene>
    <name evidence="2" type="ORF">FCM35_KLT02658</name>
</gene>